<evidence type="ECO:0000313" key="2">
    <source>
        <dbReference type="EMBL" id="MCD9640328.1"/>
    </source>
</evidence>
<proteinExistence type="predicted"/>
<dbReference type="InterPro" id="IPR050796">
    <property type="entry name" value="SCF_F-box_component"/>
</dbReference>
<protein>
    <recommendedName>
        <fullName evidence="1">F-box associated beta-propeller type 3 domain-containing protein</fullName>
    </recommendedName>
</protein>
<evidence type="ECO:0000259" key="1">
    <source>
        <dbReference type="Pfam" id="PF08268"/>
    </source>
</evidence>
<sequence length="134" mass="15802">MDEPNLEYKMKISDIYFVIEGSINGLICLVNEASELFLWNPIVRKYKKLPDFETKSSSDGSFISDFRYDEIHDDYKIMHIFSIKGRLHDFQEVNMYSRRNNSWRRIHCYQNGTRLIGSGKFLNGKLYWAATASL</sequence>
<dbReference type="PANTHER" id="PTHR31672:SF13">
    <property type="entry name" value="F-BOX PROTEIN CPR30-LIKE"/>
    <property type="match status" value="1"/>
</dbReference>
<dbReference type="InterPro" id="IPR017451">
    <property type="entry name" value="F-box-assoc_interact_dom"/>
</dbReference>
<dbReference type="InterPro" id="IPR013187">
    <property type="entry name" value="F-box-assoc_dom_typ3"/>
</dbReference>
<evidence type="ECO:0000313" key="3">
    <source>
        <dbReference type="Proteomes" id="UP000823775"/>
    </source>
</evidence>
<dbReference type="NCBIfam" id="TIGR01640">
    <property type="entry name" value="F_box_assoc_1"/>
    <property type="match status" value="1"/>
</dbReference>
<gene>
    <name evidence="2" type="ORF">HAX54_025604</name>
</gene>
<name>A0ABS8V227_DATST</name>
<keyword evidence="3" id="KW-1185">Reference proteome</keyword>
<feature type="domain" description="F-box associated beta-propeller type 3" evidence="1">
    <location>
        <begin position="8"/>
        <end position="131"/>
    </location>
</feature>
<dbReference type="EMBL" id="JACEIK010003103">
    <property type="protein sequence ID" value="MCD9640328.1"/>
    <property type="molecule type" value="Genomic_DNA"/>
</dbReference>
<organism evidence="2 3">
    <name type="scientific">Datura stramonium</name>
    <name type="common">Jimsonweed</name>
    <name type="synonym">Common thornapple</name>
    <dbReference type="NCBI Taxonomy" id="4076"/>
    <lineage>
        <taxon>Eukaryota</taxon>
        <taxon>Viridiplantae</taxon>
        <taxon>Streptophyta</taxon>
        <taxon>Embryophyta</taxon>
        <taxon>Tracheophyta</taxon>
        <taxon>Spermatophyta</taxon>
        <taxon>Magnoliopsida</taxon>
        <taxon>eudicotyledons</taxon>
        <taxon>Gunneridae</taxon>
        <taxon>Pentapetalae</taxon>
        <taxon>asterids</taxon>
        <taxon>lamiids</taxon>
        <taxon>Solanales</taxon>
        <taxon>Solanaceae</taxon>
        <taxon>Solanoideae</taxon>
        <taxon>Datureae</taxon>
        <taxon>Datura</taxon>
    </lineage>
</organism>
<dbReference type="Pfam" id="PF08268">
    <property type="entry name" value="FBA_3"/>
    <property type="match status" value="1"/>
</dbReference>
<accession>A0ABS8V227</accession>
<dbReference type="Proteomes" id="UP000823775">
    <property type="component" value="Unassembled WGS sequence"/>
</dbReference>
<dbReference type="PANTHER" id="PTHR31672">
    <property type="entry name" value="BNACNNG10540D PROTEIN"/>
    <property type="match status" value="1"/>
</dbReference>
<comment type="caution">
    <text evidence="2">The sequence shown here is derived from an EMBL/GenBank/DDBJ whole genome shotgun (WGS) entry which is preliminary data.</text>
</comment>
<feature type="non-terminal residue" evidence="2">
    <location>
        <position position="134"/>
    </location>
</feature>
<reference evidence="2 3" key="1">
    <citation type="journal article" date="2021" name="BMC Genomics">
        <title>Datura genome reveals duplications of psychoactive alkaloid biosynthetic genes and high mutation rate following tissue culture.</title>
        <authorList>
            <person name="Rajewski A."/>
            <person name="Carter-House D."/>
            <person name="Stajich J."/>
            <person name="Litt A."/>
        </authorList>
    </citation>
    <scope>NUCLEOTIDE SEQUENCE [LARGE SCALE GENOMIC DNA]</scope>
    <source>
        <strain evidence="2">AR-01</strain>
    </source>
</reference>